<name>A0A6J5Q8X6_9CAUD</name>
<dbReference type="InterPro" id="IPR002711">
    <property type="entry name" value="HNH"/>
</dbReference>
<evidence type="ECO:0000313" key="3">
    <source>
        <dbReference type="EMBL" id="CAB4179942.1"/>
    </source>
</evidence>
<dbReference type="EMBL" id="LR796989">
    <property type="protein sequence ID" value="CAB4179942.1"/>
    <property type="molecule type" value="Genomic_DNA"/>
</dbReference>
<protein>
    <submittedName>
        <fullName evidence="3">HNHc domain containing protein</fullName>
    </submittedName>
</protein>
<dbReference type="Pfam" id="PF01844">
    <property type="entry name" value="HNH"/>
    <property type="match status" value="1"/>
</dbReference>
<organism evidence="3">
    <name type="scientific">uncultured Caudovirales phage</name>
    <dbReference type="NCBI Taxonomy" id="2100421"/>
    <lineage>
        <taxon>Viruses</taxon>
        <taxon>Duplodnaviria</taxon>
        <taxon>Heunggongvirae</taxon>
        <taxon>Uroviricota</taxon>
        <taxon>Caudoviricetes</taxon>
        <taxon>Peduoviridae</taxon>
        <taxon>Maltschvirus</taxon>
        <taxon>Maltschvirus maltsch</taxon>
    </lineage>
</organism>
<dbReference type="PANTHER" id="PTHR41287:SF1">
    <property type="entry name" value="PROTEIN YMFN"/>
    <property type="match status" value="1"/>
</dbReference>
<dbReference type="SMART" id="SM00507">
    <property type="entry name" value="HNHc"/>
    <property type="match status" value="1"/>
</dbReference>
<dbReference type="GO" id="GO:0003676">
    <property type="term" value="F:nucleic acid binding"/>
    <property type="evidence" value="ECO:0007669"/>
    <property type="project" value="InterPro"/>
</dbReference>
<gene>
    <name evidence="3" type="ORF">UFOVP1054_1</name>
</gene>
<dbReference type="Gene3D" id="1.10.30.50">
    <property type="match status" value="1"/>
</dbReference>
<dbReference type="InterPro" id="IPR027417">
    <property type="entry name" value="P-loop_NTPase"/>
</dbReference>
<dbReference type="InterPro" id="IPR003615">
    <property type="entry name" value="HNH_nuc"/>
</dbReference>
<dbReference type="CDD" id="cd00085">
    <property type="entry name" value="HNHc"/>
    <property type="match status" value="1"/>
</dbReference>
<feature type="domain" description="HNH nuclease" evidence="2">
    <location>
        <begin position="16"/>
        <end position="68"/>
    </location>
</feature>
<dbReference type="GO" id="GO:0004519">
    <property type="term" value="F:endonuclease activity"/>
    <property type="evidence" value="ECO:0007669"/>
    <property type="project" value="InterPro"/>
</dbReference>
<sequence>MTAHNTKARNHSTFKAIRKQLLDHDNHCAICGNEANTIDHIRPVDTFTNPIDANTLDNCRVLCRSCNSRAGARYVNAKTAGKLEAIPDQETEPKPATHYKAPQKKANTRLTTQSEPEFLDETDRKPPKVYISVSPPVIAREWQNATQFSSESPRLCTNTESGNRVLLGDLASFARDVLGVELMDWQLKVLGDQLSLFPDDHPDAGRMMFSRSLVSVARQNGKSFALKVLVMWWLVRMPMLRGTPQTVLTTAHRLDLASELFNATAPILQEKFGAKLVQSYGRQGLTMPDGTRWLVRAATPSAGMGLSCDLVVIDELYDCSTLAVDDALIPTMRARRDPLLSCWSTAGTEESHVMKRMRERGMSEIAVGTKSKMYFAEYSPPSNIDPMTPEAWKYANPALGTLLEMSTIEEESHSPNMASFLRASCNLWITGHKSWLDIGLMENNADACNLPPNGVLAIEASQEDHRFVGVRAVTSGDQVLVTVEFIVDNLRDLWASVDQCRKDNPKVRLAIGASLDLHLPSNIRGTAILVGTRELQRWTTLVRSMIQSGQVRHTGESIFIEQMNRAVLVKNNGINSISSARSPGPIELVRAAVWAIAQEGKPKVTKTVSYAFSE</sequence>
<reference evidence="3" key="1">
    <citation type="submission" date="2020-05" db="EMBL/GenBank/DDBJ databases">
        <authorList>
            <person name="Chiriac C."/>
            <person name="Salcher M."/>
            <person name="Ghai R."/>
            <person name="Kavagutti S V."/>
        </authorList>
    </citation>
    <scope>NUCLEOTIDE SEQUENCE</scope>
</reference>
<accession>A0A6J5Q8X6</accession>
<evidence type="ECO:0000256" key="1">
    <source>
        <dbReference type="SAM" id="MobiDB-lite"/>
    </source>
</evidence>
<proteinExistence type="predicted"/>
<dbReference type="InterPro" id="IPR005021">
    <property type="entry name" value="Terminase_largesu-like"/>
</dbReference>
<dbReference type="PANTHER" id="PTHR41287">
    <property type="match status" value="1"/>
</dbReference>
<dbReference type="Gene3D" id="3.40.50.300">
    <property type="entry name" value="P-loop containing nucleotide triphosphate hydrolases"/>
    <property type="match status" value="1"/>
</dbReference>
<evidence type="ECO:0000259" key="2">
    <source>
        <dbReference type="SMART" id="SM00507"/>
    </source>
</evidence>
<dbReference type="InterPro" id="IPR046462">
    <property type="entry name" value="TerL_nuclease"/>
</dbReference>
<dbReference type="GO" id="GO:0008270">
    <property type="term" value="F:zinc ion binding"/>
    <property type="evidence" value="ECO:0007669"/>
    <property type="project" value="InterPro"/>
</dbReference>
<dbReference type="Pfam" id="PF20441">
    <property type="entry name" value="TerL_nuclease"/>
    <property type="match status" value="1"/>
</dbReference>
<feature type="region of interest" description="Disordered" evidence="1">
    <location>
        <begin position="89"/>
        <end position="122"/>
    </location>
</feature>